<dbReference type="PANTHER" id="PTHR13947:SF37">
    <property type="entry name" value="LD18367P"/>
    <property type="match status" value="1"/>
</dbReference>
<keyword evidence="1 3" id="KW-0808">Transferase</keyword>
<dbReference type="InterPro" id="IPR050769">
    <property type="entry name" value="NAT_camello-type"/>
</dbReference>
<sequence>MIVKLERNDQVPMDLLLLADPSQKMIERYLDRSTCLAMVKENEIVGVCVLIETRPLTMEIVNIAVREKEQGKGNGKKLIEHATDYAKTKGFRRLEVCTGNSSILQLGFYQKCGFSMTGIDKGYFIDHYAQPIFENGIQCRDRIRFAKRLS</sequence>
<dbReference type="InterPro" id="IPR016181">
    <property type="entry name" value="Acyl_CoA_acyltransferase"/>
</dbReference>
<feature type="domain" description="N-acetyltransferase" evidence="2">
    <location>
        <begin position="1"/>
        <end position="150"/>
    </location>
</feature>
<dbReference type="Proteomes" id="UP000326951">
    <property type="component" value="Chromosome"/>
</dbReference>
<protein>
    <submittedName>
        <fullName evidence="3">N-acetyltransferase</fullName>
    </submittedName>
</protein>
<evidence type="ECO:0000259" key="2">
    <source>
        <dbReference type="PROSITE" id="PS51186"/>
    </source>
</evidence>
<dbReference type="InterPro" id="IPR000182">
    <property type="entry name" value="GNAT_dom"/>
</dbReference>
<accession>A0A5K7X5E4</accession>
<name>A0A5K7X5E4_9BACL</name>
<proteinExistence type="predicted"/>
<dbReference type="SUPFAM" id="SSF55729">
    <property type="entry name" value="Acyl-CoA N-acyltransferases (Nat)"/>
    <property type="match status" value="1"/>
</dbReference>
<evidence type="ECO:0000313" key="3">
    <source>
        <dbReference type="EMBL" id="BBN99783.1"/>
    </source>
</evidence>
<dbReference type="GO" id="GO:0008080">
    <property type="term" value="F:N-acetyltransferase activity"/>
    <property type="evidence" value="ECO:0007669"/>
    <property type="project" value="InterPro"/>
</dbReference>
<dbReference type="Gene3D" id="3.40.630.30">
    <property type="match status" value="1"/>
</dbReference>
<gene>
    <name evidence="3" type="ORF">St703_24880</name>
</gene>
<dbReference type="AlphaFoldDB" id="A0A5K7X5E4"/>
<dbReference type="PROSITE" id="PS51186">
    <property type="entry name" value="GNAT"/>
    <property type="match status" value="1"/>
</dbReference>
<evidence type="ECO:0000256" key="1">
    <source>
        <dbReference type="ARBA" id="ARBA00022679"/>
    </source>
</evidence>
<dbReference type="RefSeq" id="WP_332102960.1">
    <property type="nucleotide sequence ID" value="NZ_AP021853.1"/>
</dbReference>
<evidence type="ECO:0000313" key="4">
    <source>
        <dbReference type="Proteomes" id="UP000326951"/>
    </source>
</evidence>
<organism evidence="3 4">
    <name type="scientific">Sporolactobacillus terrae</name>
    <dbReference type="NCBI Taxonomy" id="269673"/>
    <lineage>
        <taxon>Bacteria</taxon>
        <taxon>Bacillati</taxon>
        <taxon>Bacillota</taxon>
        <taxon>Bacilli</taxon>
        <taxon>Bacillales</taxon>
        <taxon>Sporolactobacillaceae</taxon>
        <taxon>Sporolactobacillus</taxon>
    </lineage>
</organism>
<reference evidence="3 4" key="1">
    <citation type="submission" date="2019-09" db="EMBL/GenBank/DDBJ databases">
        <title>Complete genome sequence of Sporolactobacillus terrae 70-3.</title>
        <authorList>
            <person name="Tanaka N."/>
            <person name="Shiwa Y."/>
            <person name="Fujita N."/>
            <person name="Tanasupawat S."/>
        </authorList>
    </citation>
    <scope>NUCLEOTIDE SEQUENCE [LARGE SCALE GENOMIC DNA]</scope>
    <source>
        <strain evidence="3 4">70-3</strain>
    </source>
</reference>
<dbReference type="Pfam" id="PF00583">
    <property type="entry name" value="Acetyltransf_1"/>
    <property type="match status" value="1"/>
</dbReference>
<dbReference type="CDD" id="cd04301">
    <property type="entry name" value="NAT_SF"/>
    <property type="match status" value="1"/>
</dbReference>
<dbReference type="EMBL" id="AP021853">
    <property type="protein sequence ID" value="BBN99783.1"/>
    <property type="molecule type" value="Genomic_DNA"/>
</dbReference>
<dbReference type="PANTHER" id="PTHR13947">
    <property type="entry name" value="GNAT FAMILY N-ACETYLTRANSFERASE"/>
    <property type="match status" value="1"/>
</dbReference>